<evidence type="ECO:0000259" key="1">
    <source>
        <dbReference type="Pfam" id="PF14285"/>
    </source>
</evidence>
<dbReference type="Pfam" id="PF14285">
    <property type="entry name" value="DUF4367"/>
    <property type="match status" value="1"/>
</dbReference>
<proteinExistence type="predicted"/>
<feature type="domain" description="DUF4367" evidence="1">
    <location>
        <begin position="118"/>
        <end position="208"/>
    </location>
</feature>
<reference evidence="2 3" key="1">
    <citation type="submission" date="2014-11" db="EMBL/GenBank/DDBJ databases">
        <title>Draft Genome Sequences of Paenibacillus polymyxa NRRL B-30509 and Paenibacillus terrae NRRL B-30644, Strains from a Poultry Environment that Produce Tridecaptin A and Paenicidins.</title>
        <authorList>
            <person name="van Belkum M.J."/>
            <person name="Lohans C.T."/>
            <person name="Vederas J.C."/>
        </authorList>
    </citation>
    <scope>NUCLEOTIDE SEQUENCE [LARGE SCALE GENOMIC DNA]</scope>
    <source>
        <strain evidence="2 3">NRRL B-30644</strain>
    </source>
</reference>
<dbReference type="OrthoDB" id="2666573at2"/>
<protein>
    <recommendedName>
        <fullName evidence="1">DUF4367 domain-containing protein</fullName>
    </recommendedName>
</protein>
<evidence type="ECO:0000313" key="3">
    <source>
        <dbReference type="Proteomes" id="UP000032534"/>
    </source>
</evidence>
<comment type="caution">
    <text evidence="2">The sequence shown here is derived from an EMBL/GenBank/DDBJ whole genome shotgun (WGS) entry which is preliminary data.</text>
</comment>
<keyword evidence="3" id="KW-1185">Reference proteome</keyword>
<organism evidence="2 3">
    <name type="scientific">Paenibacillus terrae</name>
    <dbReference type="NCBI Taxonomy" id="159743"/>
    <lineage>
        <taxon>Bacteria</taxon>
        <taxon>Bacillati</taxon>
        <taxon>Bacillota</taxon>
        <taxon>Bacilli</taxon>
        <taxon>Bacillales</taxon>
        <taxon>Paenibacillaceae</taxon>
        <taxon>Paenibacillus</taxon>
    </lineage>
</organism>
<sequence>MKKQLVAVALGGALVIGSGAFVYNSYAAESEVPSQVPVETKAEAIDASTAQAPTETPAETVVESSTDIEGLINISDVPAEDIHIPNLAQGASLKTAAAAGDVSLKPLNTTALKGENGLVIRQSYRGNDGKEIMVIQTESHMDEQATIESLKDSYKEEKVESTKINDHTAVYVDGQAREVVHLITKDHFYTVSSFNATLDELMEIAKKIQE</sequence>
<gene>
    <name evidence="2" type="ORF">QD47_22870</name>
</gene>
<dbReference type="EMBL" id="JTHP01000059">
    <property type="protein sequence ID" value="KJD43351.1"/>
    <property type="molecule type" value="Genomic_DNA"/>
</dbReference>
<accession>A0A0D7WVY8</accession>
<evidence type="ECO:0000313" key="2">
    <source>
        <dbReference type="EMBL" id="KJD43351.1"/>
    </source>
</evidence>
<dbReference type="InterPro" id="IPR025377">
    <property type="entry name" value="DUF4367"/>
</dbReference>
<dbReference type="Proteomes" id="UP000032534">
    <property type="component" value="Unassembled WGS sequence"/>
</dbReference>
<dbReference type="AlphaFoldDB" id="A0A0D7WVY8"/>
<name>A0A0D7WVY8_9BACL</name>
<dbReference type="PATRIC" id="fig|159743.3.peg.5087"/>
<dbReference type="RefSeq" id="WP_044648294.1">
    <property type="nucleotide sequence ID" value="NZ_JTHP01000059.1"/>
</dbReference>